<dbReference type="RefSeq" id="XP_026752689.2">
    <property type="nucleotide sequence ID" value="XM_026896888.3"/>
</dbReference>
<evidence type="ECO:0000256" key="1">
    <source>
        <dbReference type="SAM" id="Phobius"/>
    </source>
</evidence>
<name>A0A6J1WN69_GALME</name>
<organism evidence="2 3">
    <name type="scientific">Galleria mellonella</name>
    <name type="common">Greater wax moth</name>
    <dbReference type="NCBI Taxonomy" id="7137"/>
    <lineage>
        <taxon>Eukaryota</taxon>
        <taxon>Metazoa</taxon>
        <taxon>Ecdysozoa</taxon>
        <taxon>Arthropoda</taxon>
        <taxon>Hexapoda</taxon>
        <taxon>Insecta</taxon>
        <taxon>Pterygota</taxon>
        <taxon>Neoptera</taxon>
        <taxon>Endopterygota</taxon>
        <taxon>Lepidoptera</taxon>
        <taxon>Glossata</taxon>
        <taxon>Ditrysia</taxon>
        <taxon>Pyraloidea</taxon>
        <taxon>Pyralidae</taxon>
        <taxon>Galleriinae</taxon>
        <taxon>Galleria</taxon>
    </lineage>
</organism>
<dbReference type="Proteomes" id="UP001652740">
    <property type="component" value="Unplaced"/>
</dbReference>
<reference evidence="3" key="1">
    <citation type="submission" date="2025-08" db="UniProtKB">
        <authorList>
            <consortium name="RefSeq"/>
        </authorList>
    </citation>
    <scope>IDENTIFICATION</scope>
    <source>
        <tissue evidence="3">Whole larvae</tissue>
    </source>
</reference>
<feature type="transmembrane region" description="Helical" evidence="1">
    <location>
        <begin position="130"/>
        <end position="155"/>
    </location>
</feature>
<sequence length="207" mass="23337">MQETQLLLYSTQVDFTFTNLCQHSEMAFELPRFTRCCCCLSLRTGCLLIGYVSILIACLGLTATSISLYKVITYVLNDTHPNLPPDAVNKSALGLYVSHGYYLLVFLYLLVISSILVIGVHASKPHYLRYYFNSGLFLLLIGVTLVIVSCIFVGILATLPLLKWCFTHFLGLIVVRSTYLDMEERNIEATYKMASIYNPHLSRPLMA</sequence>
<accession>A0A6J1WN69</accession>
<dbReference type="GeneID" id="113512925"/>
<gene>
    <name evidence="3" type="primary">LOC113512925</name>
</gene>
<keyword evidence="1" id="KW-0472">Membrane</keyword>
<feature type="transmembrane region" description="Helical" evidence="1">
    <location>
        <begin position="48"/>
        <end position="76"/>
    </location>
</feature>
<evidence type="ECO:0000313" key="2">
    <source>
        <dbReference type="Proteomes" id="UP001652740"/>
    </source>
</evidence>
<keyword evidence="1" id="KW-1133">Transmembrane helix</keyword>
<keyword evidence="2" id="KW-1185">Reference proteome</keyword>
<evidence type="ECO:0000313" key="3">
    <source>
        <dbReference type="RefSeq" id="XP_026752689.2"/>
    </source>
</evidence>
<proteinExistence type="predicted"/>
<keyword evidence="1" id="KW-0812">Transmembrane</keyword>
<dbReference type="AlphaFoldDB" id="A0A6J1WN69"/>
<protein>
    <submittedName>
        <fullName evidence="3">Uncharacterized protein LOC113512925 isoform X1</fullName>
    </submittedName>
</protein>
<feature type="transmembrane region" description="Helical" evidence="1">
    <location>
        <begin position="96"/>
        <end position="118"/>
    </location>
</feature>